<evidence type="ECO:0000256" key="4">
    <source>
        <dbReference type="ARBA" id="ARBA00022989"/>
    </source>
</evidence>
<evidence type="ECO:0000256" key="3">
    <source>
        <dbReference type="ARBA" id="ARBA00022692"/>
    </source>
</evidence>
<dbReference type="GO" id="GO:0022841">
    <property type="term" value="F:potassium ion leak channel activity"/>
    <property type="evidence" value="ECO:0007669"/>
    <property type="project" value="TreeGrafter"/>
</dbReference>
<keyword evidence="3 9" id="KW-0812">Transmembrane</keyword>
<dbReference type="Pfam" id="PF07885">
    <property type="entry name" value="Ion_trans_2"/>
    <property type="match status" value="1"/>
</dbReference>
<evidence type="ECO:0000256" key="2">
    <source>
        <dbReference type="ARBA" id="ARBA00022448"/>
    </source>
</evidence>
<reference evidence="11 12" key="1">
    <citation type="submission" date="2015-09" db="EMBL/GenBank/DDBJ databases">
        <title>Draft genome of the parasitic nematode Teladorsagia circumcincta isolate WARC Sus (inbred).</title>
        <authorList>
            <person name="Mitreva M."/>
        </authorList>
    </citation>
    <scope>NUCLEOTIDE SEQUENCE [LARGE SCALE GENOMIC DNA]</scope>
    <source>
        <strain evidence="11 12">S</strain>
    </source>
</reference>
<dbReference type="InterPro" id="IPR013099">
    <property type="entry name" value="K_chnl_dom"/>
</dbReference>
<feature type="transmembrane region" description="Helical" evidence="9">
    <location>
        <begin position="65"/>
        <end position="83"/>
    </location>
</feature>
<dbReference type="OrthoDB" id="297496at2759"/>
<accession>A0A2G9UZG1</accession>
<feature type="domain" description="Potassium channel" evidence="10">
    <location>
        <begin position="62"/>
        <end position="119"/>
    </location>
</feature>
<dbReference type="GO" id="GO:0015271">
    <property type="term" value="F:outward rectifier potassium channel activity"/>
    <property type="evidence" value="ECO:0007669"/>
    <property type="project" value="TreeGrafter"/>
</dbReference>
<feature type="compositionally biased region" description="Acidic residues" evidence="8">
    <location>
        <begin position="166"/>
        <end position="176"/>
    </location>
</feature>
<organism evidence="11 12">
    <name type="scientific">Teladorsagia circumcincta</name>
    <name type="common">Brown stomach worm</name>
    <name type="synonym">Ostertagia circumcincta</name>
    <dbReference type="NCBI Taxonomy" id="45464"/>
    <lineage>
        <taxon>Eukaryota</taxon>
        <taxon>Metazoa</taxon>
        <taxon>Ecdysozoa</taxon>
        <taxon>Nematoda</taxon>
        <taxon>Chromadorea</taxon>
        <taxon>Rhabditida</taxon>
        <taxon>Rhabditina</taxon>
        <taxon>Rhabditomorpha</taxon>
        <taxon>Strongyloidea</taxon>
        <taxon>Trichostrongylidae</taxon>
        <taxon>Teladorsagia</taxon>
    </lineage>
</organism>
<dbReference type="InterPro" id="IPR003280">
    <property type="entry name" value="2pore_dom_K_chnl"/>
</dbReference>
<evidence type="ECO:0000256" key="8">
    <source>
        <dbReference type="SAM" id="MobiDB-lite"/>
    </source>
</evidence>
<evidence type="ECO:0000256" key="5">
    <source>
        <dbReference type="ARBA" id="ARBA00023065"/>
    </source>
</evidence>
<dbReference type="PANTHER" id="PTHR11003">
    <property type="entry name" value="POTASSIUM CHANNEL, SUBFAMILY K"/>
    <property type="match status" value="1"/>
</dbReference>
<evidence type="ECO:0000259" key="10">
    <source>
        <dbReference type="Pfam" id="PF07885"/>
    </source>
</evidence>
<keyword evidence="5" id="KW-0406">Ion transport</keyword>
<keyword evidence="4 9" id="KW-1133">Transmembrane helix</keyword>
<comment type="subcellular location">
    <subcellularLocation>
        <location evidence="1">Membrane</location>
        <topology evidence="1">Multi-pass membrane protein</topology>
    </subcellularLocation>
</comment>
<evidence type="ECO:0000256" key="9">
    <source>
        <dbReference type="SAM" id="Phobius"/>
    </source>
</evidence>
<gene>
    <name evidence="11" type="ORF">TELCIR_02296</name>
</gene>
<dbReference type="GO" id="GO:0030322">
    <property type="term" value="P:stabilization of membrane potential"/>
    <property type="evidence" value="ECO:0007669"/>
    <property type="project" value="TreeGrafter"/>
</dbReference>
<dbReference type="SUPFAM" id="SSF81324">
    <property type="entry name" value="Voltage-gated potassium channels"/>
    <property type="match status" value="1"/>
</dbReference>
<feature type="transmembrane region" description="Helical" evidence="9">
    <location>
        <begin position="95"/>
        <end position="123"/>
    </location>
</feature>
<protein>
    <submittedName>
        <fullName evidence="11">Ion channel</fullName>
    </submittedName>
</protein>
<feature type="transmembrane region" description="Helical" evidence="9">
    <location>
        <begin position="184"/>
        <end position="203"/>
    </location>
</feature>
<evidence type="ECO:0000313" key="12">
    <source>
        <dbReference type="Proteomes" id="UP000230423"/>
    </source>
</evidence>
<evidence type="ECO:0000256" key="1">
    <source>
        <dbReference type="ARBA" id="ARBA00004141"/>
    </source>
</evidence>
<proteinExistence type="predicted"/>
<sequence length="363" mass="40725">MQSTDCDDYQMEHINIDLIDECYENVELPPSGLSNVPLMDSGSKEIEVSTQPSIEDEIAKEVEKWSFGNALIFTFSVITTIGYGHIAPETFSGRLFCIFFGLVGVPFTLLTVADLGMFISMIMREAVGRIGSLFHKCKWNHSKVQLPTSLPNDGMLSTARDLKSQEDEEDEDEQSEDTPPSFDYLFVTFCYIGVGLALTTMAIELAADLLRKVHYVGREIEDVAGTVVWFGGKKMTMRKLIRNLGDQFNVPEEELAKFDLNQFVNNAMKVEAGEIKTLRKPVCAFQGPLTYSKLRDSGESDIRYVDERLGKYYGLRRLNVPTLVTEPSPSLFLTSELQNVLLFVGRHISIGIPTELQRASRVS</sequence>
<name>A0A2G9UZG1_TELCI</name>
<feature type="region of interest" description="Disordered" evidence="8">
    <location>
        <begin position="160"/>
        <end position="179"/>
    </location>
</feature>
<keyword evidence="2" id="KW-0813">Transport</keyword>
<dbReference type="EMBL" id="KZ345119">
    <property type="protein sequence ID" value="PIO75648.1"/>
    <property type="molecule type" value="Genomic_DNA"/>
</dbReference>
<dbReference type="Proteomes" id="UP000230423">
    <property type="component" value="Unassembled WGS sequence"/>
</dbReference>
<keyword evidence="12" id="KW-1185">Reference proteome</keyword>
<keyword evidence="7" id="KW-0407">Ion channel</keyword>
<keyword evidence="6 9" id="KW-0472">Membrane</keyword>
<dbReference type="Gene3D" id="1.10.287.70">
    <property type="match status" value="1"/>
</dbReference>
<evidence type="ECO:0000256" key="6">
    <source>
        <dbReference type="ARBA" id="ARBA00023136"/>
    </source>
</evidence>
<dbReference type="GO" id="GO:0005886">
    <property type="term" value="C:plasma membrane"/>
    <property type="evidence" value="ECO:0007669"/>
    <property type="project" value="TreeGrafter"/>
</dbReference>
<dbReference type="PANTHER" id="PTHR11003:SF273">
    <property type="entry name" value="TWIK FAMILY OF POTASSIUM CHANNELS PROTEIN 9"/>
    <property type="match status" value="1"/>
</dbReference>
<evidence type="ECO:0000256" key="7">
    <source>
        <dbReference type="ARBA" id="ARBA00023303"/>
    </source>
</evidence>
<dbReference type="AlphaFoldDB" id="A0A2G9UZG1"/>
<evidence type="ECO:0000313" key="11">
    <source>
        <dbReference type="EMBL" id="PIO75648.1"/>
    </source>
</evidence>